<keyword evidence="4 9" id="KW-0812">Transmembrane</keyword>
<dbReference type="eggNOG" id="COG0811">
    <property type="taxonomic scope" value="Bacteria"/>
</dbReference>
<feature type="transmembrane region" description="Helical" evidence="9">
    <location>
        <begin position="12"/>
        <end position="33"/>
    </location>
</feature>
<evidence type="ECO:0000256" key="9">
    <source>
        <dbReference type="SAM" id="Phobius"/>
    </source>
</evidence>
<evidence type="ECO:0000256" key="4">
    <source>
        <dbReference type="ARBA" id="ARBA00022692"/>
    </source>
</evidence>
<dbReference type="Pfam" id="PF01618">
    <property type="entry name" value="MotA_ExbB"/>
    <property type="match status" value="1"/>
</dbReference>
<dbReference type="EMBL" id="CP003587">
    <property type="protein sequence ID" value="AGY58948.1"/>
    <property type="molecule type" value="Genomic_DNA"/>
</dbReference>
<dbReference type="OrthoDB" id="9785627at2"/>
<sequence length="213" mass="23263">MAVIEWFFRGGIVMYPMLLLSLISLAIIIERILYWTRLLPRQKAFVEQAFADERWQPEQLRKLINENADIPLGRIFGSALSIKTDDETAFRLALEGAAKGEIPKLKRFVSVLDTIVTLSPLLGLLGTVLGLINSFASLGLGTENSSKGLEVAGGISEALIATATGMIVALVTLIFASTFRALARRQVTLMETAGTQLELRWRMAGGRALSNVS</sequence>
<dbReference type="EMBL" id="CP003587">
    <property type="protein sequence ID" value="AGY57818.1"/>
    <property type="molecule type" value="Genomic_DNA"/>
</dbReference>
<feature type="domain" description="MotA/TolQ/ExbB proton channel" evidence="10">
    <location>
        <begin position="71"/>
        <end position="191"/>
    </location>
</feature>
<reference evidence="11" key="1">
    <citation type="submission" date="2012-05" db="EMBL/GenBank/DDBJ databases">
        <authorList>
            <person name="Saw J.H.W."/>
            <person name="Foster J."/>
            <person name="Brown M.V."/>
            <person name="Schatz M.C."/>
            <person name="Hou S."/>
            <person name="Alam M."/>
            <person name="Donachie S.P."/>
        </authorList>
    </citation>
    <scope>NUCLEOTIDE SEQUENCE</scope>
    <source>
        <strain evidence="11">JS1</strain>
    </source>
</reference>
<evidence type="ECO:0000256" key="6">
    <source>
        <dbReference type="ARBA" id="ARBA00022989"/>
    </source>
</evidence>
<evidence type="ECO:0000256" key="1">
    <source>
        <dbReference type="ARBA" id="ARBA00004651"/>
    </source>
</evidence>
<keyword evidence="13" id="KW-1185">Reference proteome</keyword>
<feature type="transmembrane region" description="Helical" evidence="9">
    <location>
        <begin position="152"/>
        <end position="176"/>
    </location>
</feature>
<evidence type="ECO:0000256" key="7">
    <source>
        <dbReference type="ARBA" id="ARBA00023136"/>
    </source>
</evidence>
<keyword evidence="7 9" id="KW-0472">Membrane</keyword>
<dbReference type="GO" id="GO:0005886">
    <property type="term" value="C:plasma membrane"/>
    <property type="evidence" value="ECO:0007669"/>
    <property type="project" value="UniProtKB-SubCell"/>
</dbReference>
<dbReference type="InterPro" id="IPR050790">
    <property type="entry name" value="ExbB/TolQ_transport"/>
</dbReference>
<dbReference type="GO" id="GO:0017038">
    <property type="term" value="P:protein import"/>
    <property type="evidence" value="ECO:0007669"/>
    <property type="project" value="TreeGrafter"/>
</dbReference>
<dbReference type="KEGG" id="glj:GKIL_2702"/>
<gene>
    <name evidence="11" type="primary">exbB</name>
    <name evidence="11" type="ORF">GKIL_1572</name>
    <name evidence="12" type="ORF">GKIL_2702</name>
</gene>
<dbReference type="Proteomes" id="UP000017396">
    <property type="component" value="Chromosome"/>
</dbReference>
<keyword evidence="3" id="KW-1003">Cell membrane</keyword>
<proteinExistence type="inferred from homology"/>
<keyword evidence="5 8" id="KW-0653">Protein transport</keyword>
<evidence type="ECO:0000259" key="10">
    <source>
        <dbReference type="Pfam" id="PF01618"/>
    </source>
</evidence>
<dbReference type="PANTHER" id="PTHR30625">
    <property type="entry name" value="PROTEIN TOLQ"/>
    <property type="match status" value="1"/>
</dbReference>
<evidence type="ECO:0000256" key="3">
    <source>
        <dbReference type="ARBA" id="ARBA00022475"/>
    </source>
</evidence>
<evidence type="ECO:0000256" key="2">
    <source>
        <dbReference type="ARBA" id="ARBA00022448"/>
    </source>
</evidence>
<reference evidence="11 13" key="2">
    <citation type="journal article" date="2013" name="PLoS ONE">
        <title>Cultivation and Complete Genome Sequencing of Gloeobacter kilaueensis sp. nov., from a Lava Cave in Kilauea Caldera, Hawai'i.</title>
        <authorList>
            <person name="Saw J.H."/>
            <person name="Schatz M."/>
            <person name="Brown M.V."/>
            <person name="Kunkel D.D."/>
            <person name="Foster J.S."/>
            <person name="Shick H."/>
            <person name="Christensen S."/>
            <person name="Hou S."/>
            <person name="Wan X."/>
            <person name="Donachie S.P."/>
        </authorList>
    </citation>
    <scope>NUCLEOTIDE SEQUENCE [LARGE SCALE GENOMIC DNA]</scope>
    <source>
        <strain evidence="13">JS</strain>
        <strain evidence="11">JS1</strain>
    </source>
</reference>
<dbReference type="PANTHER" id="PTHR30625:SF15">
    <property type="entry name" value="BIOPOLYMER TRANSPORT PROTEIN EXBB"/>
    <property type="match status" value="1"/>
</dbReference>
<evidence type="ECO:0000313" key="13">
    <source>
        <dbReference type="Proteomes" id="UP000017396"/>
    </source>
</evidence>
<protein>
    <submittedName>
        <fullName evidence="11">Biopolymer transport protein ExbB</fullName>
    </submittedName>
</protein>
<evidence type="ECO:0000313" key="12">
    <source>
        <dbReference type="EMBL" id="AGY58948.1"/>
    </source>
</evidence>
<keyword evidence="2 8" id="KW-0813">Transport</keyword>
<evidence type="ECO:0000256" key="5">
    <source>
        <dbReference type="ARBA" id="ARBA00022927"/>
    </source>
</evidence>
<organism evidence="11 13">
    <name type="scientific">Gloeobacter kilaueensis (strain ATCC BAA-2537 / CCAP 1431/1 / ULC 316 / JS1)</name>
    <dbReference type="NCBI Taxonomy" id="1183438"/>
    <lineage>
        <taxon>Bacteria</taxon>
        <taxon>Bacillati</taxon>
        <taxon>Cyanobacteriota</taxon>
        <taxon>Cyanophyceae</taxon>
        <taxon>Gloeobacterales</taxon>
        <taxon>Gloeobacteraceae</taxon>
        <taxon>Gloeobacter</taxon>
    </lineage>
</organism>
<dbReference type="KEGG" id="glj:GKIL_1572"/>
<feature type="transmembrane region" description="Helical" evidence="9">
    <location>
        <begin position="108"/>
        <end position="132"/>
    </location>
</feature>
<evidence type="ECO:0000313" key="11">
    <source>
        <dbReference type="EMBL" id="AGY57818.1"/>
    </source>
</evidence>
<dbReference type="AlphaFoldDB" id="U5QG37"/>
<dbReference type="HOGENOM" id="CLU_053325_3_0_3"/>
<comment type="subcellular location">
    <subcellularLocation>
        <location evidence="1">Cell membrane</location>
        <topology evidence="1">Multi-pass membrane protein</topology>
    </subcellularLocation>
    <subcellularLocation>
        <location evidence="8">Membrane</location>
        <topology evidence="8">Multi-pass membrane protein</topology>
    </subcellularLocation>
</comment>
<name>U5QG37_GLOK1</name>
<dbReference type="RefSeq" id="WP_023172931.1">
    <property type="nucleotide sequence ID" value="NC_022600.1"/>
</dbReference>
<dbReference type="InterPro" id="IPR002898">
    <property type="entry name" value="MotA_ExbB_proton_chnl"/>
</dbReference>
<accession>U5QG37</accession>
<comment type="similarity">
    <text evidence="8">Belongs to the exbB/tolQ family.</text>
</comment>
<evidence type="ECO:0000256" key="8">
    <source>
        <dbReference type="RuleBase" id="RU004057"/>
    </source>
</evidence>
<keyword evidence="6 9" id="KW-1133">Transmembrane helix</keyword>
<dbReference type="PATRIC" id="fig|1183438.3.peg.1548"/>
<dbReference type="STRING" id="1183438.GKIL_1572"/>